<comment type="catalytic activity">
    <reaction evidence="19">
        <text>L-seryl-[protein] + ATP = O-phospho-L-seryl-[protein] + ADP + H(+)</text>
        <dbReference type="Rhea" id="RHEA:17989"/>
        <dbReference type="Rhea" id="RHEA-COMP:9863"/>
        <dbReference type="Rhea" id="RHEA-COMP:11604"/>
        <dbReference type="ChEBI" id="CHEBI:15378"/>
        <dbReference type="ChEBI" id="CHEBI:29999"/>
        <dbReference type="ChEBI" id="CHEBI:30616"/>
        <dbReference type="ChEBI" id="CHEBI:83421"/>
        <dbReference type="ChEBI" id="CHEBI:456216"/>
        <dbReference type="EC" id="2.7.11.1"/>
    </reaction>
</comment>
<dbReference type="RefSeq" id="XP_010241482.1">
    <property type="nucleotide sequence ID" value="XM_010243180.2"/>
</dbReference>
<dbReference type="InterPro" id="IPR008271">
    <property type="entry name" value="Ser/Thr_kinase_AS"/>
</dbReference>
<comment type="subcellular location">
    <subcellularLocation>
        <location evidence="1">Cell membrane</location>
        <topology evidence="1">Single-pass type I membrane protein</topology>
    </subcellularLocation>
</comment>
<sequence>MRSAIGQVYQQHPTVHLPVNEVFYSTDAPQVLKVKGSEGYGFDCTEPRLLELSSLVLGRTSYIMSETAPRWKASHLLAFLMLFFLQSSLSEVNYSHDLQSLITLRNSLSQKREFITSWFNSAIPPCNWSGIKCVGLNVVQIDLSQLPLDLPFPMCIGEFRYLKVLNLSKCVLSSSIPENLWGLDKLESLDLSGNRLLGVMPSAISNLKMLRELVLDDNSFSGSLPSTIGLLRDLTELSIHGNSFCGSLPPELGNLTNLESLDLGMNFFSGNLPSSLGNLTKLLYLDASWNVFTGLVFQEIGSLERLLVLDLSYNSLTGPIPSEIGRLTSLESMNIGNNNFNGAVPATIGNLRELNVLYADNCGLTGKVPEEMSNLRSLTNLNIAHNNFEGDLPVTFGELTNLTYLIASNAGLSGRIPEQLGNCNKLKTLDLSFNFLSGPIPEGLVGLESVYSVSLDSNHLSGPVPRWISNWKRVNSITLSRNFLNGTLPQLKLQSLSVFNVGTNQLSGEIPHEICNGNALTALLLSENEFTGSIENTFRGCMNLTDLVLFGNSLFGEIPDYLVELPLITLDLSQNKFSGELPEKLWESQTLMEIILGNNLIEGHIPATIGTLSTLERLQLDNNLFIGTIPSSIGKLKNLTNLSLHGNKLTGMIPVELFDCINLVSLDLGSNKLSGPIPRIISKLKLLDNLVLNDNQFSGPIPKEICSGFQEVPLPDSEFFQHYGMLDLSYNEFVGPIPATIGQCTVVKELLLQGNKLNGSIPYGLAGLANLTYLDLSSNFLTGPALPQFLALANLQGLFLSHNKLNGSIPDNLGSMMQSLAKLNLSGNQLTGPLPSSLFGIKSLSYIDVSLNSLSGPISFTGCNLGVSSLLVLDISSNLFSGSLDETVANLTTLSILDLHNNTFTGSLPLSLPNLASLTYLDVSSNSFQDFISCDICRITGLSFVNFSNNRFKGYVPENCSIAGPCLPGEHDIPSLQSYPPAPALNRISVWGIALGATLSFLIFFFGLLKWRMLRQETAALSSGKTKPLRAIEPASSDELLSKKWKEPLSINIATFEHSLLRLNPADILSATENFNKTYIIGDGGFGTVFKASLPEGRTIAVKRLNGGHFQGDREFLAEMETIGKVNHGNLVPLLGYCVFGEERFLVYDYMENGSLDMWLRNRADAVEALDWPARFKICLGSARGIAFLHHGFVPHIIHRDIKSSNILLDSRFEPRVSDFGLARIISACESHVSTVLAGTFGYIPPEYGQTMVATTKGDVYSFGVVMLELLTGRAPTGQTDIEGGNLVGWVRYMVAMGRENEVLDPCMPSLGPWRDQMIHVLDIAKACTSDEPRKRPTMLEVVKLLKEIRMMQGCG</sequence>
<dbReference type="OMA" id="MHGDREF"/>
<dbReference type="SUPFAM" id="SSF52058">
    <property type="entry name" value="L domain-like"/>
    <property type="match status" value="3"/>
</dbReference>
<evidence type="ECO:0000256" key="19">
    <source>
        <dbReference type="ARBA" id="ARBA00048679"/>
    </source>
</evidence>
<dbReference type="PANTHER" id="PTHR27000">
    <property type="entry name" value="LEUCINE-RICH REPEAT RECEPTOR-LIKE PROTEIN KINASE FAMILY PROTEIN-RELATED"/>
    <property type="match status" value="1"/>
</dbReference>
<dbReference type="Pfam" id="PF00069">
    <property type="entry name" value="Pkinase"/>
    <property type="match status" value="1"/>
</dbReference>
<evidence type="ECO:0000313" key="27">
    <source>
        <dbReference type="RefSeq" id="XP_010241485.1"/>
    </source>
</evidence>
<dbReference type="PANTHER" id="PTHR27000:SF800">
    <property type="entry name" value="OS11G0197000 PROTEIN"/>
    <property type="match status" value="1"/>
</dbReference>
<evidence type="ECO:0000313" key="24">
    <source>
        <dbReference type="RefSeq" id="XP_010241481.1"/>
    </source>
</evidence>
<feature type="transmembrane region" description="Helical" evidence="21">
    <location>
        <begin position="988"/>
        <end position="1009"/>
    </location>
</feature>
<protein>
    <recommendedName>
        <fullName evidence="3">non-specific serine/threonine protein kinase</fullName>
        <ecNumber evidence="3">2.7.11.1</ecNumber>
    </recommendedName>
</protein>
<evidence type="ECO:0000313" key="26">
    <source>
        <dbReference type="RefSeq" id="XP_010241484.1"/>
    </source>
</evidence>
<organism evidence="23 28">
    <name type="scientific">Nelumbo nucifera</name>
    <name type="common">Sacred lotus</name>
    <dbReference type="NCBI Taxonomy" id="4432"/>
    <lineage>
        <taxon>Eukaryota</taxon>
        <taxon>Viridiplantae</taxon>
        <taxon>Streptophyta</taxon>
        <taxon>Embryophyta</taxon>
        <taxon>Tracheophyta</taxon>
        <taxon>Spermatophyta</taxon>
        <taxon>Magnoliopsida</taxon>
        <taxon>Proteales</taxon>
        <taxon>Nelumbonaceae</taxon>
        <taxon>Nelumbo</taxon>
    </lineage>
</organism>
<dbReference type="Pfam" id="PF23598">
    <property type="entry name" value="LRR_14"/>
    <property type="match status" value="2"/>
</dbReference>
<evidence type="ECO:0000256" key="11">
    <source>
        <dbReference type="ARBA" id="ARBA00022741"/>
    </source>
</evidence>
<evidence type="ECO:0000256" key="12">
    <source>
        <dbReference type="ARBA" id="ARBA00022777"/>
    </source>
</evidence>
<evidence type="ECO:0000256" key="2">
    <source>
        <dbReference type="ARBA" id="ARBA00008684"/>
    </source>
</evidence>
<dbReference type="RefSeq" id="XP_010241484.1">
    <property type="nucleotide sequence ID" value="XM_010243182.2"/>
</dbReference>
<keyword evidence="12" id="KW-0418">Kinase</keyword>
<keyword evidence="13 20" id="KW-0067">ATP-binding</keyword>
<comment type="similarity">
    <text evidence="2">Belongs to the protein kinase superfamily. Ser/Thr protein kinase family.</text>
</comment>
<evidence type="ECO:0000256" key="6">
    <source>
        <dbReference type="ARBA" id="ARBA00022614"/>
    </source>
</evidence>
<dbReference type="Gene3D" id="3.80.10.10">
    <property type="entry name" value="Ribonuclease Inhibitor"/>
    <property type="match status" value="7"/>
</dbReference>
<dbReference type="InterPro" id="IPR013210">
    <property type="entry name" value="LRR_N_plant-typ"/>
</dbReference>
<dbReference type="InterPro" id="IPR032675">
    <property type="entry name" value="LRR_dom_sf"/>
</dbReference>
<accession>A0A1U7YR88</accession>
<dbReference type="InterPro" id="IPR017441">
    <property type="entry name" value="Protein_kinase_ATP_BS"/>
</dbReference>
<keyword evidence="10" id="KW-0677">Repeat</keyword>
<dbReference type="Proteomes" id="UP000189703">
    <property type="component" value="Unplaced"/>
</dbReference>
<dbReference type="SMART" id="SM00369">
    <property type="entry name" value="LRR_TYP"/>
    <property type="match status" value="12"/>
</dbReference>
<evidence type="ECO:0000256" key="15">
    <source>
        <dbReference type="ARBA" id="ARBA00023136"/>
    </source>
</evidence>
<evidence type="ECO:0000256" key="14">
    <source>
        <dbReference type="ARBA" id="ARBA00022989"/>
    </source>
</evidence>
<dbReference type="InterPro" id="IPR000719">
    <property type="entry name" value="Prot_kinase_dom"/>
</dbReference>
<evidence type="ECO:0000256" key="8">
    <source>
        <dbReference type="ARBA" id="ARBA00022692"/>
    </source>
</evidence>
<evidence type="ECO:0000256" key="4">
    <source>
        <dbReference type="ARBA" id="ARBA00022475"/>
    </source>
</evidence>
<dbReference type="GO" id="GO:0016020">
    <property type="term" value="C:membrane"/>
    <property type="evidence" value="ECO:0000318"/>
    <property type="project" value="GO_Central"/>
</dbReference>
<dbReference type="SMART" id="SM00365">
    <property type="entry name" value="LRR_SD22"/>
    <property type="match status" value="7"/>
</dbReference>
<evidence type="ECO:0000256" key="17">
    <source>
        <dbReference type="ARBA" id="ARBA00023180"/>
    </source>
</evidence>
<dbReference type="GO" id="GO:0033612">
    <property type="term" value="F:receptor serine/threonine kinase binding"/>
    <property type="evidence" value="ECO:0000318"/>
    <property type="project" value="GO_Central"/>
</dbReference>
<feature type="domain" description="Protein kinase" evidence="22">
    <location>
        <begin position="1075"/>
        <end position="1351"/>
    </location>
</feature>
<dbReference type="InterPro" id="IPR003591">
    <property type="entry name" value="Leu-rich_rpt_typical-subtyp"/>
</dbReference>
<evidence type="ECO:0000256" key="20">
    <source>
        <dbReference type="PROSITE-ProRule" id="PRU10141"/>
    </source>
</evidence>
<dbReference type="RefSeq" id="XP_010241485.1">
    <property type="nucleotide sequence ID" value="XM_010243183.2"/>
</dbReference>
<evidence type="ECO:0000256" key="10">
    <source>
        <dbReference type="ARBA" id="ARBA00022737"/>
    </source>
</evidence>
<dbReference type="PROSITE" id="PS00108">
    <property type="entry name" value="PROTEIN_KINASE_ST"/>
    <property type="match status" value="1"/>
</dbReference>
<dbReference type="FunFam" id="3.80.10.10:FF:001351">
    <property type="entry name" value="Leucine-rich repeat receptor protein kinase MSL1"/>
    <property type="match status" value="1"/>
</dbReference>
<keyword evidence="5" id="KW-0723">Serine/threonine-protein kinase</keyword>
<keyword evidence="15 21" id="KW-0472">Membrane</keyword>
<dbReference type="Gene3D" id="3.30.200.20">
    <property type="entry name" value="Phosphorylase Kinase, domain 1"/>
    <property type="match status" value="1"/>
</dbReference>
<dbReference type="GO" id="GO:0005524">
    <property type="term" value="F:ATP binding"/>
    <property type="evidence" value="ECO:0007669"/>
    <property type="project" value="UniProtKB-UniRule"/>
</dbReference>
<keyword evidence="16" id="KW-0675">Receptor</keyword>
<dbReference type="SUPFAM" id="SSF56112">
    <property type="entry name" value="Protein kinase-like (PK-like)"/>
    <property type="match status" value="1"/>
</dbReference>
<dbReference type="eggNOG" id="ENOG502QRD1">
    <property type="taxonomic scope" value="Eukaryota"/>
</dbReference>
<dbReference type="RefSeq" id="XP_010241481.1">
    <property type="nucleotide sequence ID" value="XM_010243179.2"/>
</dbReference>
<keyword evidence="14 21" id="KW-1133">Transmembrane helix</keyword>
<dbReference type="SUPFAM" id="SSF52047">
    <property type="entry name" value="RNI-like"/>
    <property type="match status" value="1"/>
</dbReference>
<evidence type="ECO:0000256" key="9">
    <source>
        <dbReference type="ARBA" id="ARBA00022729"/>
    </source>
</evidence>
<dbReference type="PROSITE" id="PS50011">
    <property type="entry name" value="PROTEIN_KINASE_DOM"/>
    <property type="match status" value="1"/>
</dbReference>
<evidence type="ECO:0000256" key="5">
    <source>
        <dbReference type="ARBA" id="ARBA00022527"/>
    </source>
</evidence>
<keyword evidence="4" id="KW-1003">Cell membrane</keyword>
<keyword evidence="11 20" id="KW-0547">Nucleotide-binding</keyword>
<dbReference type="PROSITE" id="PS00107">
    <property type="entry name" value="PROTEIN_KINASE_ATP"/>
    <property type="match status" value="1"/>
</dbReference>
<dbReference type="FunFam" id="3.30.200.20:FF:000150">
    <property type="entry name" value="serine/threonine-protein kinase BRI1-like 2"/>
    <property type="match status" value="1"/>
</dbReference>
<keyword evidence="7" id="KW-0808">Transferase</keyword>
<keyword evidence="8 21" id="KW-0812">Transmembrane</keyword>
<reference evidence="24 25" key="1">
    <citation type="submission" date="2025-04" db="UniProtKB">
        <authorList>
            <consortium name="RefSeq"/>
        </authorList>
    </citation>
    <scope>IDENTIFICATION</scope>
</reference>
<dbReference type="OrthoDB" id="551849at2759"/>
<comment type="catalytic activity">
    <reaction evidence="18">
        <text>L-threonyl-[protein] + ATP = O-phospho-L-threonyl-[protein] + ADP + H(+)</text>
        <dbReference type="Rhea" id="RHEA:46608"/>
        <dbReference type="Rhea" id="RHEA-COMP:11060"/>
        <dbReference type="Rhea" id="RHEA-COMP:11605"/>
        <dbReference type="ChEBI" id="CHEBI:15378"/>
        <dbReference type="ChEBI" id="CHEBI:30013"/>
        <dbReference type="ChEBI" id="CHEBI:30616"/>
        <dbReference type="ChEBI" id="CHEBI:61977"/>
        <dbReference type="ChEBI" id="CHEBI:456216"/>
        <dbReference type="EC" id="2.7.11.1"/>
    </reaction>
</comment>
<dbReference type="InterPro" id="IPR011009">
    <property type="entry name" value="Kinase-like_dom_sf"/>
</dbReference>
<evidence type="ECO:0000313" key="25">
    <source>
        <dbReference type="RefSeq" id="XP_010241482.1"/>
    </source>
</evidence>
<dbReference type="InterPro" id="IPR001611">
    <property type="entry name" value="Leu-rich_rpt"/>
</dbReference>
<dbReference type="Pfam" id="PF08263">
    <property type="entry name" value="LRRNT_2"/>
    <property type="match status" value="1"/>
</dbReference>
<evidence type="ECO:0000256" key="7">
    <source>
        <dbReference type="ARBA" id="ARBA00022679"/>
    </source>
</evidence>
<evidence type="ECO:0000256" key="13">
    <source>
        <dbReference type="ARBA" id="ARBA00022840"/>
    </source>
</evidence>
<proteinExistence type="inferred from homology"/>
<dbReference type="FunFam" id="3.80.10.10:FF:002765">
    <property type="entry name" value="Uncharacterized protein"/>
    <property type="match status" value="1"/>
</dbReference>
<dbReference type="RefSeq" id="XP_010241486.1">
    <property type="nucleotide sequence ID" value="XM_010243184.2"/>
</dbReference>
<gene>
    <name evidence="24 25 26 27 28" type="primary">LOC104586076</name>
</gene>
<evidence type="ECO:0000256" key="1">
    <source>
        <dbReference type="ARBA" id="ARBA00004251"/>
    </source>
</evidence>
<dbReference type="Gene3D" id="1.10.510.10">
    <property type="entry name" value="Transferase(Phosphotransferase) domain 1"/>
    <property type="match status" value="1"/>
</dbReference>
<dbReference type="FunFam" id="3.80.10.10:FF:000383">
    <property type="entry name" value="Leucine-rich repeat receptor protein kinase EMS1"/>
    <property type="match status" value="1"/>
</dbReference>
<name>A0A1U7YR88_NELNU</name>
<keyword evidence="9" id="KW-0732">Signal</keyword>
<evidence type="ECO:0000313" key="28">
    <source>
        <dbReference type="RefSeq" id="XP_010241486.1"/>
    </source>
</evidence>
<evidence type="ECO:0000259" key="22">
    <source>
        <dbReference type="PROSITE" id="PS50011"/>
    </source>
</evidence>
<evidence type="ECO:0000256" key="21">
    <source>
        <dbReference type="SAM" id="Phobius"/>
    </source>
</evidence>
<evidence type="ECO:0000256" key="16">
    <source>
        <dbReference type="ARBA" id="ARBA00023170"/>
    </source>
</evidence>
<dbReference type="Pfam" id="PF00560">
    <property type="entry name" value="LRR_1"/>
    <property type="match status" value="8"/>
</dbReference>
<dbReference type="FunFam" id="1.10.510.10:FF:000526">
    <property type="entry name" value="serine/threonine-protein kinase BRI1-like 2"/>
    <property type="match status" value="1"/>
</dbReference>
<dbReference type="GO" id="GO:0005886">
    <property type="term" value="C:plasma membrane"/>
    <property type="evidence" value="ECO:0007669"/>
    <property type="project" value="UniProtKB-SubCell"/>
</dbReference>
<dbReference type="GeneID" id="104586076"/>
<keyword evidence="17" id="KW-0325">Glycoprotein</keyword>
<dbReference type="FunFam" id="3.80.10.10:FF:000400">
    <property type="entry name" value="Nuclear pore complex protein NUP107"/>
    <property type="match status" value="1"/>
</dbReference>
<dbReference type="EC" id="2.7.11.1" evidence="3"/>
<feature type="binding site" evidence="20">
    <location>
        <position position="1103"/>
    </location>
    <ligand>
        <name>ATP</name>
        <dbReference type="ChEBI" id="CHEBI:30616"/>
    </ligand>
</feature>
<evidence type="ECO:0000256" key="18">
    <source>
        <dbReference type="ARBA" id="ARBA00047899"/>
    </source>
</evidence>
<keyword evidence="6" id="KW-0433">Leucine-rich repeat</keyword>
<keyword evidence="23" id="KW-1185">Reference proteome</keyword>
<dbReference type="KEGG" id="nnu:104586076"/>
<dbReference type="InterPro" id="IPR055414">
    <property type="entry name" value="LRR_R13L4/SHOC2-like"/>
</dbReference>
<evidence type="ECO:0000256" key="3">
    <source>
        <dbReference type="ARBA" id="ARBA00012513"/>
    </source>
</evidence>
<evidence type="ECO:0000313" key="23">
    <source>
        <dbReference type="Proteomes" id="UP000189703"/>
    </source>
</evidence>
<dbReference type="SMART" id="SM00220">
    <property type="entry name" value="S_TKc"/>
    <property type="match status" value="1"/>
</dbReference>
<dbReference type="GO" id="GO:0004674">
    <property type="term" value="F:protein serine/threonine kinase activity"/>
    <property type="evidence" value="ECO:0007669"/>
    <property type="project" value="UniProtKB-KW"/>
</dbReference>